<keyword evidence="1" id="KW-0812">Transmembrane</keyword>
<dbReference type="EnsemblPlants" id="Pp3c3_31840V3.1">
    <property type="protein sequence ID" value="PAC:32940869.CDS.1"/>
    <property type="gene ID" value="Pp3c3_31840"/>
</dbReference>
<dbReference type="Proteomes" id="UP000006727">
    <property type="component" value="Chromosome 3"/>
</dbReference>
<evidence type="ECO:0000313" key="3">
    <source>
        <dbReference type="EnsemblPlants" id="PAC:32940869.CDS.1"/>
    </source>
</evidence>
<feature type="transmembrane region" description="Helical" evidence="1">
    <location>
        <begin position="44"/>
        <end position="62"/>
    </location>
</feature>
<dbReference type="Gramene" id="Pp3c3_31840V3.1">
    <property type="protein sequence ID" value="PAC:32940869.CDS.1"/>
    <property type="gene ID" value="Pp3c3_31840"/>
</dbReference>
<protein>
    <submittedName>
        <fullName evidence="2 3">Uncharacterized protein</fullName>
    </submittedName>
</protein>
<dbReference type="Gramene" id="Pp3c3_31840V3.2">
    <property type="protein sequence ID" value="PAC:32940870.CDS.1"/>
    <property type="gene ID" value="Pp3c3_31840"/>
</dbReference>
<feature type="transmembrane region" description="Helical" evidence="1">
    <location>
        <begin position="83"/>
        <end position="102"/>
    </location>
</feature>
<organism evidence="2">
    <name type="scientific">Physcomitrium patens</name>
    <name type="common">Spreading-leaved earth moss</name>
    <name type="synonym">Physcomitrella patens</name>
    <dbReference type="NCBI Taxonomy" id="3218"/>
    <lineage>
        <taxon>Eukaryota</taxon>
        <taxon>Viridiplantae</taxon>
        <taxon>Streptophyta</taxon>
        <taxon>Embryophyta</taxon>
        <taxon>Bryophyta</taxon>
        <taxon>Bryophytina</taxon>
        <taxon>Bryopsida</taxon>
        <taxon>Funariidae</taxon>
        <taxon>Funariales</taxon>
        <taxon>Funariaceae</taxon>
        <taxon>Physcomitrium</taxon>
    </lineage>
</organism>
<accession>A0A2K1KWX4</accession>
<evidence type="ECO:0000313" key="2">
    <source>
        <dbReference type="EMBL" id="PNR58246.1"/>
    </source>
</evidence>
<evidence type="ECO:0000256" key="1">
    <source>
        <dbReference type="SAM" id="Phobius"/>
    </source>
</evidence>
<dbReference type="AlphaFoldDB" id="A0A2K1KWX4"/>
<keyword evidence="1" id="KW-0472">Membrane</keyword>
<dbReference type="InParanoid" id="A0A2K1KWX4"/>
<dbReference type="EMBL" id="ABEU02000003">
    <property type="protein sequence ID" value="PNR58246.1"/>
    <property type="molecule type" value="Genomic_DNA"/>
</dbReference>
<keyword evidence="4" id="KW-1185">Reference proteome</keyword>
<name>A0A2K1KWX4_PHYPA</name>
<reference evidence="2 4" key="1">
    <citation type="journal article" date="2008" name="Science">
        <title>The Physcomitrella genome reveals evolutionary insights into the conquest of land by plants.</title>
        <authorList>
            <person name="Rensing S."/>
            <person name="Lang D."/>
            <person name="Zimmer A."/>
            <person name="Terry A."/>
            <person name="Salamov A."/>
            <person name="Shapiro H."/>
            <person name="Nishiyama T."/>
            <person name="Perroud P.-F."/>
            <person name="Lindquist E."/>
            <person name="Kamisugi Y."/>
            <person name="Tanahashi T."/>
            <person name="Sakakibara K."/>
            <person name="Fujita T."/>
            <person name="Oishi K."/>
            <person name="Shin-I T."/>
            <person name="Kuroki Y."/>
            <person name="Toyoda A."/>
            <person name="Suzuki Y."/>
            <person name="Hashimoto A."/>
            <person name="Yamaguchi K."/>
            <person name="Sugano A."/>
            <person name="Kohara Y."/>
            <person name="Fujiyama A."/>
            <person name="Anterola A."/>
            <person name="Aoki S."/>
            <person name="Ashton N."/>
            <person name="Barbazuk W.B."/>
            <person name="Barker E."/>
            <person name="Bennetzen J."/>
            <person name="Bezanilla M."/>
            <person name="Blankenship R."/>
            <person name="Cho S.H."/>
            <person name="Dutcher S."/>
            <person name="Estelle M."/>
            <person name="Fawcett J.A."/>
            <person name="Gundlach H."/>
            <person name="Hanada K."/>
            <person name="Heyl A."/>
            <person name="Hicks K.A."/>
            <person name="Hugh J."/>
            <person name="Lohr M."/>
            <person name="Mayer K."/>
            <person name="Melkozernov A."/>
            <person name="Murata T."/>
            <person name="Nelson D."/>
            <person name="Pils B."/>
            <person name="Prigge M."/>
            <person name="Reiss B."/>
            <person name="Renner T."/>
            <person name="Rombauts S."/>
            <person name="Rushton P."/>
            <person name="Sanderfoot A."/>
            <person name="Schween G."/>
            <person name="Shiu S.-H."/>
            <person name="Stueber K."/>
            <person name="Theodoulou F.L."/>
            <person name="Tu H."/>
            <person name="Van de Peer Y."/>
            <person name="Verrier P.J."/>
            <person name="Waters E."/>
            <person name="Wood A."/>
            <person name="Yang L."/>
            <person name="Cove D."/>
            <person name="Cuming A."/>
            <person name="Hasebe M."/>
            <person name="Lucas S."/>
            <person name="Mishler D.B."/>
            <person name="Reski R."/>
            <person name="Grigoriev I."/>
            <person name="Quatrano R.S."/>
            <person name="Boore J.L."/>
        </authorList>
    </citation>
    <scope>NUCLEOTIDE SEQUENCE [LARGE SCALE GENOMIC DNA]</scope>
    <source>
        <strain evidence="3 4">cv. Gransden 2004</strain>
    </source>
</reference>
<gene>
    <name evidence="2" type="ORF">PHYPA_005241</name>
</gene>
<evidence type="ECO:0000313" key="4">
    <source>
        <dbReference type="Proteomes" id="UP000006727"/>
    </source>
</evidence>
<proteinExistence type="predicted"/>
<dbReference type="EnsemblPlants" id="Pp3c3_31840V3.2">
    <property type="protein sequence ID" value="PAC:32940870.CDS.1"/>
    <property type="gene ID" value="Pp3c3_31840"/>
</dbReference>
<reference evidence="2 4" key="2">
    <citation type="journal article" date="2018" name="Plant J.">
        <title>The Physcomitrella patens chromosome-scale assembly reveals moss genome structure and evolution.</title>
        <authorList>
            <person name="Lang D."/>
            <person name="Ullrich K.K."/>
            <person name="Murat F."/>
            <person name="Fuchs J."/>
            <person name="Jenkins J."/>
            <person name="Haas F.B."/>
            <person name="Piednoel M."/>
            <person name="Gundlach H."/>
            <person name="Van Bel M."/>
            <person name="Meyberg R."/>
            <person name="Vives C."/>
            <person name="Morata J."/>
            <person name="Symeonidi A."/>
            <person name="Hiss M."/>
            <person name="Muchero W."/>
            <person name="Kamisugi Y."/>
            <person name="Saleh O."/>
            <person name="Blanc G."/>
            <person name="Decker E.L."/>
            <person name="van Gessel N."/>
            <person name="Grimwood J."/>
            <person name="Hayes R.D."/>
            <person name="Graham S.W."/>
            <person name="Gunter L.E."/>
            <person name="McDaniel S.F."/>
            <person name="Hoernstein S.N.W."/>
            <person name="Larsson A."/>
            <person name="Li F.W."/>
            <person name="Perroud P.F."/>
            <person name="Phillips J."/>
            <person name="Ranjan P."/>
            <person name="Rokshar D.S."/>
            <person name="Rothfels C.J."/>
            <person name="Schneider L."/>
            <person name="Shu S."/>
            <person name="Stevenson D.W."/>
            <person name="Thummler F."/>
            <person name="Tillich M."/>
            <person name="Villarreal Aguilar J.C."/>
            <person name="Widiez T."/>
            <person name="Wong G.K."/>
            <person name="Wymore A."/>
            <person name="Zhang Y."/>
            <person name="Zimmer A.D."/>
            <person name="Quatrano R.S."/>
            <person name="Mayer K.F.X."/>
            <person name="Goodstein D."/>
            <person name="Casacuberta J.M."/>
            <person name="Vandepoele K."/>
            <person name="Reski R."/>
            <person name="Cuming A.C."/>
            <person name="Tuskan G.A."/>
            <person name="Maumus F."/>
            <person name="Salse J."/>
            <person name="Schmutz J."/>
            <person name="Rensing S.A."/>
        </authorList>
    </citation>
    <scope>NUCLEOTIDE SEQUENCE [LARGE SCALE GENOMIC DNA]</scope>
    <source>
        <strain evidence="3 4">cv. Gransden 2004</strain>
    </source>
</reference>
<keyword evidence="1" id="KW-1133">Transmembrane helix</keyword>
<reference evidence="3" key="3">
    <citation type="submission" date="2020-12" db="UniProtKB">
        <authorList>
            <consortium name="EnsemblPlants"/>
        </authorList>
    </citation>
    <scope>IDENTIFICATION</scope>
</reference>
<sequence length="190" mass="21723">MMRGGPPPPGYGYRGYDPRGWYRSRDPRNPGEYEHYRRPGPSPWIPATILGVVLLITVMPYLRASEPTIAYTYQPAVRSPTSSFPYALLWIPVVAVIALQYFSGNWYYGHGDERFARFAMRGGGGYGGRGGAYGRDPAPNRGWGGWWSWSPYNRYNNQQQQQGWMSMFLDYSGHWLLIFLGIVLFTLVSY</sequence>
<feature type="transmembrane region" description="Helical" evidence="1">
    <location>
        <begin position="171"/>
        <end position="188"/>
    </location>
</feature>
<dbReference type="PaxDb" id="3218-PP1S55_291V6.1"/>